<keyword evidence="3" id="KW-1185">Reference proteome</keyword>
<evidence type="ECO:0000313" key="2">
    <source>
        <dbReference type="EMBL" id="KAI3426261.1"/>
    </source>
</evidence>
<dbReference type="EMBL" id="SIDB01000011">
    <property type="protein sequence ID" value="KAI3426261.1"/>
    <property type="molecule type" value="Genomic_DNA"/>
</dbReference>
<dbReference type="Proteomes" id="UP001055712">
    <property type="component" value="Unassembled WGS sequence"/>
</dbReference>
<accession>A0A9D4TIC0</accession>
<gene>
    <name evidence="2" type="ORF">D9Q98_008636</name>
</gene>
<organism evidence="2 3">
    <name type="scientific">Chlorella vulgaris</name>
    <name type="common">Green alga</name>
    <dbReference type="NCBI Taxonomy" id="3077"/>
    <lineage>
        <taxon>Eukaryota</taxon>
        <taxon>Viridiplantae</taxon>
        <taxon>Chlorophyta</taxon>
        <taxon>core chlorophytes</taxon>
        <taxon>Trebouxiophyceae</taxon>
        <taxon>Chlorellales</taxon>
        <taxon>Chlorellaceae</taxon>
        <taxon>Chlorella clade</taxon>
        <taxon>Chlorella</taxon>
    </lineage>
</organism>
<reference evidence="2" key="2">
    <citation type="submission" date="2020-11" db="EMBL/GenBank/DDBJ databases">
        <authorList>
            <person name="Cecchin M."/>
            <person name="Marcolungo L."/>
            <person name="Rossato M."/>
            <person name="Girolomoni L."/>
            <person name="Cosentino E."/>
            <person name="Cuine S."/>
            <person name="Li-Beisson Y."/>
            <person name="Delledonne M."/>
            <person name="Ballottari M."/>
        </authorList>
    </citation>
    <scope>NUCLEOTIDE SEQUENCE</scope>
    <source>
        <strain evidence="2">211/11P</strain>
        <tissue evidence="2">Whole cell</tissue>
    </source>
</reference>
<comment type="caution">
    <text evidence="2">The sequence shown here is derived from an EMBL/GenBank/DDBJ whole genome shotgun (WGS) entry which is preliminary data.</text>
</comment>
<feature type="region of interest" description="Disordered" evidence="1">
    <location>
        <begin position="37"/>
        <end position="208"/>
    </location>
</feature>
<evidence type="ECO:0000313" key="3">
    <source>
        <dbReference type="Proteomes" id="UP001055712"/>
    </source>
</evidence>
<sequence length="208" mass="20994">MSSLSVNTMIKSLAELLLPGEWAFYGKSTLLDRQVSAADPGLGNRDNGGAPEPVLAAGQGSQPVTAAGDPAVPPPDRPAQVPLPATASPERPASEQAEPAAVDAALSQALPGSPGPASPAAPDGGGDTPGEIRSRGELAGEDGTPARHARRPTSRRVRNDAGQDVGRTPSAADVRDTAAAGDRGSSVRSGRRQGGNRIMPQDGSGTRF</sequence>
<feature type="compositionally biased region" description="Low complexity" evidence="1">
    <location>
        <begin position="178"/>
        <end position="188"/>
    </location>
</feature>
<feature type="compositionally biased region" description="Basic residues" evidence="1">
    <location>
        <begin position="147"/>
        <end position="156"/>
    </location>
</feature>
<dbReference type="AlphaFoldDB" id="A0A9D4TIC0"/>
<protein>
    <submittedName>
        <fullName evidence="2">Uncharacterized protein</fullName>
    </submittedName>
</protein>
<proteinExistence type="predicted"/>
<reference evidence="2" key="1">
    <citation type="journal article" date="2019" name="Plant J.">
        <title>Chlorella vulgaris genome assembly and annotation reveals the molecular basis for metabolic acclimation to high light conditions.</title>
        <authorList>
            <person name="Cecchin M."/>
            <person name="Marcolungo L."/>
            <person name="Rossato M."/>
            <person name="Girolomoni L."/>
            <person name="Cosentino E."/>
            <person name="Cuine S."/>
            <person name="Li-Beisson Y."/>
            <person name="Delledonne M."/>
            <person name="Ballottari M."/>
        </authorList>
    </citation>
    <scope>NUCLEOTIDE SEQUENCE</scope>
    <source>
        <strain evidence="2">211/11P</strain>
    </source>
</reference>
<evidence type="ECO:0000256" key="1">
    <source>
        <dbReference type="SAM" id="MobiDB-lite"/>
    </source>
</evidence>
<name>A0A9D4TIC0_CHLVU</name>